<evidence type="ECO:0000313" key="12">
    <source>
        <dbReference type="Proteomes" id="UP000027195"/>
    </source>
</evidence>
<dbReference type="AlphaFoldDB" id="A0A067MAE8"/>
<evidence type="ECO:0000256" key="3">
    <source>
        <dbReference type="ARBA" id="ARBA00022741"/>
    </source>
</evidence>
<comment type="similarity">
    <text evidence="1 8">Belongs to the PDK/BCKDK protein kinase family.</text>
</comment>
<dbReference type="GO" id="GO:0004740">
    <property type="term" value="F:pyruvate dehydrogenase (acetyl-transferring) kinase activity"/>
    <property type="evidence" value="ECO:0007669"/>
    <property type="project" value="UniProtKB-EC"/>
</dbReference>
<keyword evidence="2 8" id="KW-0808">Transferase</keyword>
<name>A0A067MAE8_BOTB1</name>
<dbReference type="EC" id="2.7.11.-" evidence="8"/>
<dbReference type="GO" id="GO:0010906">
    <property type="term" value="P:regulation of glucose metabolic process"/>
    <property type="evidence" value="ECO:0007669"/>
    <property type="project" value="TreeGrafter"/>
</dbReference>
<dbReference type="OrthoDB" id="3264224at2759"/>
<evidence type="ECO:0000256" key="1">
    <source>
        <dbReference type="ARBA" id="ARBA00006155"/>
    </source>
</evidence>
<sequence length="353" mass="39023">MSLSLTSHTLRDKVLHFASKPQTTVSLKHMVVHGQTPSWKTNLAGFLSDELPIRFARKLKALEELPNDLGHSDSIQMVKTWYAQSFEELTSFHRPGSAAAAAVLAQKEEFAETLHAIKTRHRPTVSTLAQGLQEWKSTAKRPRDDPHVLPSSARQWLDRFHSSRIGIRFLIDQYLATHAPPNGILGTVHKNCNVHSVVSSAIEHARTVSEQRHGAGPAPPVDLVCPEDLAFPYVPRHLNFITSEIVKNSLNAVMRNQPHGLPYAPSGSDSEAPVRVAVIKGKEDIVIKVSDRGGGLARSAMPTVWSYSGHGLPLSRLYARYFGGDLCLFSMEGYGTDVYIHLNRLADVREALN</sequence>
<evidence type="ECO:0000256" key="8">
    <source>
        <dbReference type="RuleBase" id="RU366032"/>
    </source>
</evidence>
<dbReference type="STRING" id="930990.A0A067MAE8"/>
<evidence type="ECO:0000259" key="9">
    <source>
        <dbReference type="Pfam" id="PF02518"/>
    </source>
</evidence>
<dbReference type="InterPro" id="IPR039028">
    <property type="entry name" value="BCKD/PDK"/>
</dbReference>
<dbReference type="Gene3D" id="1.20.140.20">
    <property type="entry name" value="Alpha-ketoacid/pyruvate dehydrogenase kinase, N-terminal domain"/>
    <property type="match status" value="1"/>
</dbReference>
<gene>
    <name evidence="11" type="ORF">BOTBODRAFT_179791</name>
</gene>
<dbReference type="GO" id="GO:0005524">
    <property type="term" value="F:ATP binding"/>
    <property type="evidence" value="ECO:0007669"/>
    <property type="project" value="UniProtKB-UniRule"/>
</dbReference>
<dbReference type="Gene3D" id="3.30.565.10">
    <property type="entry name" value="Histidine kinase-like ATPase, C-terminal domain"/>
    <property type="match status" value="1"/>
</dbReference>
<dbReference type="SUPFAM" id="SSF55874">
    <property type="entry name" value="ATPase domain of HSP90 chaperone/DNA topoisomerase II/histidine kinase"/>
    <property type="match status" value="1"/>
</dbReference>
<evidence type="ECO:0000256" key="2">
    <source>
        <dbReference type="ARBA" id="ARBA00022679"/>
    </source>
</evidence>
<dbReference type="SUPFAM" id="SSF69012">
    <property type="entry name" value="alpha-ketoacid dehydrogenase kinase, N-terminal domain"/>
    <property type="match status" value="1"/>
</dbReference>
<organism evidence="11 12">
    <name type="scientific">Botryobasidium botryosum (strain FD-172 SS1)</name>
    <dbReference type="NCBI Taxonomy" id="930990"/>
    <lineage>
        <taxon>Eukaryota</taxon>
        <taxon>Fungi</taxon>
        <taxon>Dikarya</taxon>
        <taxon>Basidiomycota</taxon>
        <taxon>Agaricomycotina</taxon>
        <taxon>Agaricomycetes</taxon>
        <taxon>Cantharellales</taxon>
        <taxon>Botryobasidiaceae</taxon>
        <taxon>Botryobasidium</taxon>
    </lineage>
</organism>
<evidence type="ECO:0000256" key="4">
    <source>
        <dbReference type="ARBA" id="ARBA00022777"/>
    </source>
</evidence>
<evidence type="ECO:0000256" key="6">
    <source>
        <dbReference type="ARBA" id="ARBA00023128"/>
    </source>
</evidence>
<comment type="catalytic activity">
    <reaction evidence="7">
        <text>L-seryl-[pyruvate dehydrogenase E1 alpha subunit] + ATP = O-phospho-L-seryl-[pyruvate dehydrogenase E1 alpha subunit] + ADP + H(+)</text>
        <dbReference type="Rhea" id="RHEA:23052"/>
        <dbReference type="Rhea" id="RHEA-COMP:13689"/>
        <dbReference type="Rhea" id="RHEA-COMP:13690"/>
        <dbReference type="ChEBI" id="CHEBI:15378"/>
        <dbReference type="ChEBI" id="CHEBI:29999"/>
        <dbReference type="ChEBI" id="CHEBI:30616"/>
        <dbReference type="ChEBI" id="CHEBI:83421"/>
        <dbReference type="ChEBI" id="CHEBI:456216"/>
        <dbReference type="EC" id="2.7.11.2"/>
    </reaction>
</comment>
<dbReference type="Proteomes" id="UP000027195">
    <property type="component" value="Unassembled WGS sequence"/>
</dbReference>
<keyword evidence="4 8" id="KW-0418">Kinase</keyword>
<evidence type="ECO:0000259" key="10">
    <source>
        <dbReference type="Pfam" id="PF10436"/>
    </source>
</evidence>
<keyword evidence="6 8" id="KW-0496">Mitochondrion</keyword>
<dbReference type="HOGENOM" id="CLU_023861_5_0_1"/>
<dbReference type="InterPro" id="IPR036784">
    <property type="entry name" value="AK/P_DHK_N_sf"/>
</dbReference>
<dbReference type="Pfam" id="PF10436">
    <property type="entry name" value="BCDHK_Adom3"/>
    <property type="match status" value="1"/>
</dbReference>
<dbReference type="GO" id="GO:0005759">
    <property type="term" value="C:mitochondrial matrix"/>
    <property type="evidence" value="ECO:0007669"/>
    <property type="project" value="UniProtKB-SubCell"/>
</dbReference>
<dbReference type="PANTHER" id="PTHR11947:SF3">
    <property type="entry name" value="[PYRUVATE DEHYDROGENASE (ACETYL-TRANSFERRING)] KINASE, MITOCHONDRIAL"/>
    <property type="match status" value="1"/>
</dbReference>
<dbReference type="PANTHER" id="PTHR11947">
    <property type="entry name" value="PYRUVATE DEHYDROGENASE KINASE"/>
    <property type="match status" value="1"/>
</dbReference>
<dbReference type="InterPro" id="IPR036890">
    <property type="entry name" value="HATPase_C_sf"/>
</dbReference>
<feature type="domain" description="Branched-chain alpha-ketoacid dehydrogenase kinase/Pyruvate dehydrogenase kinase N-terminal" evidence="10">
    <location>
        <begin position="25"/>
        <end position="180"/>
    </location>
</feature>
<dbReference type="InterPro" id="IPR018955">
    <property type="entry name" value="BCDHK/PDK_N"/>
</dbReference>
<keyword evidence="5 8" id="KW-0067">ATP-binding</keyword>
<protein>
    <recommendedName>
        <fullName evidence="8">Protein-serine/threonine kinase</fullName>
        <ecNumber evidence="8">2.7.11.-</ecNumber>
    </recommendedName>
</protein>
<comment type="subcellular location">
    <subcellularLocation>
        <location evidence="8">Mitochondrion matrix</location>
    </subcellularLocation>
</comment>
<evidence type="ECO:0000313" key="11">
    <source>
        <dbReference type="EMBL" id="KDQ08581.1"/>
    </source>
</evidence>
<dbReference type="InterPro" id="IPR003594">
    <property type="entry name" value="HATPase_dom"/>
</dbReference>
<evidence type="ECO:0000256" key="7">
    <source>
        <dbReference type="ARBA" id="ARBA00048201"/>
    </source>
</evidence>
<dbReference type="InParanoid" id="A0A067MAE8"/>
<keyword evidence="3 8" id="KW-0547">Nucleotide-binding</keyword>
<proteinExistence type="inferred from homology"/>
<evidence type="ECO:0000256" key="5">
    <source>
        <dbReference type="ARBA" id="ARBA00022840"/>
    </source>
</evidence>
<accession>A0A067MAE8</accession>
<reference evidence="12" key="1">
    <citation type="journal article" date="2014" name="Proc. Natl. Acad. Sci. U.S.A.">
        <title>Extensive sampling of basidiomycete genomes demonstrates inadequacy of the white-rot/brown-rot paradigm for wood decay fungi.</title>
        <authorList>
            <person name="Riley R."/>
            <person name="Salamov A.A."/>
            <person name="Brown D.W."/>
            <person name="Nagy L.G."/>
            <person name="Floudas D."/>
            <person name="Held B.W."/>
            <person name="Levasseur A."/>
            <person name="Lombard V."/>
            <person name="Morin E."/>
            <person name="Otillar R."/>
            <person name="Lindquist E.A."/>
            <person name="Sun H."/>
            <person name="LaButti K.M."/>
            <person name="Schmutz J."/>
            <person name="Jabbour D."/>
            <person name="Luo H."/>
            <person name="Baker S.E."/>
            <person name="Pisabarro A.G."/>
            <person name="Walton J.D."/>
            <person name="Blanchette R.A."/>
            <person name="Henrissat B."/>
            <person name="Martin F."/>
            <person name="Cullen D."/>
            <person name="Hibbett D.S."/>
            <person name="Grigoriev I.V."/>
        </authorList>
    </citation>
    <scope>NUCLEOTIDE SEQUENCE [LARGE SCALE GENOMIC DNA]</scope>
    <source>
        <strain evidence="12">FD-172 SS1</strain>
    </source>
</reference>
<feature type="domain" description="Histidine kinase/HSP90-like ATPase" evidence="9">
    <location>
        <begin position="235"/>
        <end position="343"/>
    </location>
</feature>
<dbReference type="Pfam" id="PF02518">
    <property type="entry name" value="HATPase_c"/>
    <property type="match status" value="1"/>
</dbReference>
<keyword evidence="12" id="KW-1185">Reference proteome</keyword>
<dbReference type="EMBL" id="KL198089">
    <property type="protein sequence ID" value="KDQ08581.1"/>
    <property type="molecule type" value="Genomic_DNA"/>
</dbReference>